<organism evidence="3 4">
    <name type="scientific">Pedobacter africanus</name>
    <dbReference type="NCBI Taxonomy" id="151894"/>
    <lineage>
        <taxon>Bacteria</taxon>
        <taxon>Pseudomonadati</taxon>
        <taxon>Bacteroidota</taxon>
        <taxon>Sphingobacteriia</taxon>
        <taxon>Sphingobacteriales</taxon>
        <taxon>Sphingobacteriaceae</taxon>
        <taxon>Pedobacter</taxon>
    </lineage>
</organism>
<dbReference type="EMBL" id="FWXT01000001">
    <property type="protein sequence ID" value="SMC46330.1"/>
    <property type="molecule type" value="Genomic_DNA"/>
</dbReference>
<dbReference type="OrthoDB" id="759044at2"/>
<protein>
    <recommendedName>
        <fullName evidence="2">DUF4468 domain-containing protein</fullName>
    </recommendedName>
</protein>
<sequence length="184" mass="20899">MNKLILVLLLFPVVCDAQLDTANATLPYRDGKIIYEQVNEMPNISKSEMFGASKKWLADAFKSANSVIQSENEPTGQLIGKGYTTISYFKKGSMMGILLDIKFTVQIDCKDGKYRIRFYDLGNETSSTRYTSGYTTPLETVDSNYRKKKNKEKWEGTVKVINNKFITFLDSFKDSIVKSKSDSF</sequence>
<evidence type="ECO:0000313" key="3">
    <source>
        <dbReference type="EMBL" id="SMC46330.1"/>
    </source>
</evidence>
<dbReference type="AlphaFoldDB" id="A0A1W1ZD19"/>
<evidence type="ECO:0000256" key="1">
    <source>
        <dbReference type="SAM" id="SignalP"/>
    </source>
</evidence>
<dbReference type="Pfam" id="PF14730">
    <property type="entry name" value="DUF4468"/>
    <property type="match status" value="1"/>
</dbReference>
<dbReference type="RefSeq" id="WP_084236940.1">
    <property type="nucleotide sequence ID" value="NZ_FWXT01000001.1"/>
</dbReference>
<feature type="domain" description="DUF4468" evidence="2">
    <location>
        <begin position="35"/>
        <end position="121"/>
    </location>
</feature>
<keyword evidence="1" id="KW-0732">Signal</keyword>
<name>A0A1W1ZD19_9SPHI</name>
<dbReference type="InterPro" id="IPR027823">
    <property type="entry name" value="DUF4468"/>
</dbReference>
<feature type="signal peptide" evidence="1">
    <location>
        <begin position="1"/>
        <end position="17"/>
    </location>
</feature>
<proteinExistence type="predicted"/>
<evidence type="ECO:0000313" key="4">
    <source>
        <dbReference type="Proteomes" id="UP000192756"/>
    </source>
</evidence>
<dbReference type="Gene3D" id="3.30.530.80">
    <property type="match status" value="1"/>
</dbReference>
<evidence type="ECO:0000259" key="2">
    <source>
        <dbReference type="Pfam" id="PF14730"/>
    </source>
</evidence>
<gene>
    <name evidence="3" type="ORF">SAMN04488524_0615</name>
</gene>
<feature type="chain" id="PRO_5012325639" description="DUF4468 domain-containing protein" evidence="1">
    <location>
        <begin position="18"/>
        <end position="184"/>
    </location>
</feature>
<accession>A0A1W1ZD19</accession>
<reference evidence="4" key="1">
    <citation type="submission" date="2017-04" db="EMBL/GenBank/DDBJ databases">
        <authorList>
            <person name="Varghese N."/>
            <person name="Submissions S."/>
        </authorList>
    </citation>
    <scope>NUCLEOTIDE SEQUENCE [LARGE SCALE GENOMIC DNA]</scope>
    <source>
        <strain evidence="4">DSM 12126</strain>
    </source>
</reference>
<keyword evidence="4" id="KW-1185">Reference proteome</keyword>
<dbReference type="Proteomes" id="UP000192756">
    <property type="component" value="Unassembled WGS sequence"/>
</dbReference>
<dbReference type="STRING" id="151894.SAMN04488524_0615"/>